<evidence type="ECO:0000256" key="2">
    <source>
        <dbReference type="SAM" id="MobiDB-lite"/>
    </source>
</evidence>
<organism evidence="3 4">
    <name type="scientific">Salmo salar</name>
    <name type="common">Atlantic salmon</name>
    <dbReference type="NCBI Taxonomy" id="8030"/>
    <lineage>
        <taxon>Eukaryota</taxon>
        <taxon>Metazoa</taxon>
        <taxon>Chordata</taxon>
        <taxon>Craniata</taxon>
        <taxon>Vertebrata</taxon>
        <taxon>Euteleostomi</taxon>
        <taxon>Actinopterygii</taxon>
        <taxon>Neopterygii</taxon>
        <taxon>Teleostei</taxon>
        <taxon>Protacanthopterygii</taxon>
        <taxon>Salmoniformes</taxon>
        <taxon>Salmonidae</taxon>
        <taxon>Salmoninae</taxon>
        <taxon>Salmo</taxon>
    </lineage>
</organism>
<evidence type="ECO:0000313" key="4">
    <source>
        <dbReference type="RefSeq" id="XP_045546166.1"/>
    </source>
</evidence>
<dbReference type="Proteomes" id="UP001652741">
    <property type="component" value="Chromosome ssa11"/>
</dbReference>
<feature type="coiled-coil region" evidence="1">
    <location>
        <begin position="67"/>
        <end position="123"/>
    </location>
</feature>
<feature type="region of interest" description="Disordered" evidence="2">
    <location>
        <begin position="158"/>
        <end position="191"/>
    </location>
</feature>
<proteinExistence type="predicted"/>
<dbReference type="PANTHER" id="PTHR28671">
    <property type="entry name" value="COILED-COIL DOMAIN-CONTAINING PROTEIN 169"/>
    <property type="match status" value="1"/>
</dbReference>
<gene>
    <name evidence="4" type="primary">ccdc169</name>
</gene>
<name>A0ABM3CHX6_SALSA</name>
<reference evidence="4" key="1">
    <citation type="submission" date="2025-08" db="UniProtKB">
        <authorList>
            <consortium name="RefSeq"/>
        </authorList>
    </citation>
    <scope>IDENTIFICATION</scope>
</reference>
<sequence>MGDADFSKYDLARLQDELAQEREMKEMLQESVCDLRSTMTELEETLNSVNLEGNEWKTRYDTQVELNGQLERQITLVHEKMEDLQRNPMDRLASIRSYYEVPVDALRQRLKVLTNEKAALQGQLLDCRLKIEQEGKAFYKANAVRRVYLSEIAKAAIPGPATEREGAREAAVPRPATQGTREPYVEREADQ</sequence>
<dbReference type="RefSeq" id="XP_045546166.1">
    <property type="nucleotide sequence ID" value="XM_045690210.1"/>
</dbReference>
<dbReference type="InterPro" id="IPR028022">
    <property type="entry name" value="DUF4600"/>
</dbReference>
<dbReference type="GeneID" id="106563839"/>
<evidence type="ECO:0000313" key="3">
    <source>
        <dbReference type="Proteomes" id="UP001652741"/>
    </source>
</evidence>
<protein>
    <submittedName>
        <fullName evidence="4">Coiled-coil domain-containing protein 169</fullName>
    </submittedName>
</protein>
<accession>A0ABM3CHX6</accession>
<evidence type="ECO:0000256" key="1">
    <source>
        <dbReference type="SAM" id="Coils"/>
    </source>
</evidence>
<dbReference type="Pfam" id="PF15372">
    <property type="entry name" value="DUF4600"/>
    <property type="match status" value="1"/>
</dbReference>
<dbReference type="PANTHER" id="PTHR28671:SF3">
    <property type="entry name" value="COILED-COIL DOMAIN-CONTAINING PROTEIN 169"/>
    <property type="match status" value="1"/>
</dbReference>
<keyword evidence="3" id="KW-1185">Reference proteome</keyword>
<keyword evidence="1" id="KW-0175">Coiled coil</keyword>